<sequence>MTATLTVANSSLVLSVEGLFPNGVQLQGYAADNVFESPTVENGEFMMGVDGKLSAGYVFNQIPFTITLQADSASLDVFEQIWQREASTRDKLQAGLTVALPSNNKRYVLRNGFLQSYRAPSAQRILQPGVAVFVFGRMEFSKIN</sequence>
<evidence type="ECO:0000313" key="2">
    <source>
        <dbReference type="Proteomes" id="UP000272247"/>
    </source>
</evidence>
<protein>
    <submittedName>
        <fullName evidence="1">Uncharacterized protein</fullName>
    </submittedName>
</protein>
<keyword evidence="2" id="KW-1185">Reference proteome</keyword>
<dbReference type="Pfam" id="PF22764">
    <property type="entry name" value="E217_Gp32"/>
    <property type="match status" value="1"/>
</dbReference>
<evidence type="ECO:0000313" key="1">
    <source>
        <dbReference type="EMBL" id="APQ41892.1"/>
    </source>
</evidence>
<dbReference type="InterPro" id="IPR054440">
    <property type="entry name" value="Gp32-like"/>
</dbReference>
<gene>
    <name evidence="1" type="ORF">K1pha_13</name>
</gene>
<reference evidence="1 2" key="1">
    <citation type="submission" date="2016-11" db="EMBL/GenBank/DDBJ databases">
        <authorList>
            <person name="Gasic K."/>
        </authorList>
    </citation>
    <scope>NUCLEOTIDE SEQUENCE [LARGE SCALE GENOMIC DNA]</scope>
</reference>
<accession>A0A3G1GLJ7</accession>
<name>A0A3G1GLJ7_9CAUD</name>
<proteinExistence type="predicted"/>
<dbReference type="EMBL" id="KY210139">
    <property type="protein sequence ID" value="APQ41892.1"/>
    <property type="molecule type" value="Genomic_DNA"/>
</dbReference>
<organism evidence="1 2">
    <name type="scientific">Xanthomonas phage KPhi1</name>
    <dbReference type="NCBI Taxonomy" id="1927017"/>
    <lineage>
        <taxon>Viruses</taxon>
        <taxon>Duplodnaviria</taxon>
        <taxon>Heunggongvirae</taxon>
        <taxon>Uroviricota</taxon>
        <taxon>Caudoviricetes</taxon>
        <taxon>Kantovirinae</taxon>
        <taxon>Beograduvirus</taxon>
        <taxon>Beograduvirus KPhi1</taxon>
    </lineage>
</organism>
<dbReference type="Proteomes" id="UP000272247">
    <property type="component" value="Segment"/>
</dbReference>